<feature type="transmembrane region" description="Helical" evidence="1">
    <location>
        <begin position="400"/>
        <end position="421"/>
    </location>
</feature>
<feature type="transmembrane region" description="Helical" evidence="1">
    <location>
        <begin position="212"/>
        <end position="232"/>
    </location>
</feature>
<evidence type="ECO:0000313" key="2">
    <source>
        <dbReference type="EMBL" id="KKT42279.1"/>
    </source>
</evidence>
<dbReference type="PANTHER" id="PTHR10790">
    <property type="entry name" value="TPR-DOMAIN CONTAINING PROTEIN"/>
    <property type="match status" value="1"/>
</dbReference>
<feature type="transmembrane region" description="Helical" evidence="1">
    <location>
        <begin position="352"/>
        <end position="370"/>
    </location>
</feature>
<dbReference type="Pfam" id="PF10060">
    <property type="entry name" value="DUF2298"/>
    <property type="match status" value="1"/>
</dbReference>
<dbReference type="Proteomes" id="UP000034736">
    <property type="component" value="Unassembled WGS sequence"/>
</dbReference>
<dbReference type="AlphaFoldDB" id="A0A0G1K394"/>
<protein>
    <submittedName>
        <fullName evidence="2">YYY membrane protein</fullName>
    </submittedName>
</protein>
<proteinExistence type="predicted"/>
<dbReference type="PANTHER" id="PTHR10790:SF51">
    <property type="entry name" value="TETRATRICOPEPTIDE REPEAT PROTEIN"/>
    <property type="match status" value="1"/>
</dbReference>
<feature type="transmembrane region" description="Helical" evidence="1">
    <location>
        <begin position="294"/>
        <end position="310"/>
    </location>
</feature>
<feature type="transmembrane region" description="Helical" evidence="1">
    <location>
        <begin position="266"/>
        <end position="287"/>
    </location>
</feature>
<feature type="transmembrane region" description="Helical" evidence="1">
    <location>
        <begin position="6"/>
        <end position="31"/>
    </location>
</feature>
<accession>A0A0G1K394</accession>
<dbReference type="EMBL" id="LCHU01000001">
    <property type="protein sequence ID" value="KKT42279.1"/>
    <property type="molecule type" value="Genomic_DNA"/>
</dbReference>
<comment type="caution">
    <text evidence="2">The sequence shown here is derived from an EMBL/GenBank/DDBJ whole genome shotgun (WGS) entry which is preliminary data.</text>
</comment>
<name>A0A0G1K394_9BACT</name>
<feature type="transmembrane region" description="Helical" evidence="1">
    <location>
        <begin position="180"/>
        <end position="200"/>
    </location>
</feature>
<dbReference type="InterPro" id="IPR018746">
    <property type="entry name" value="DUF2298"/>
</dbReference>
<feature type="transmembrane region" description="Helical" evidence="1">
    <location>
        <begin position="471"/>
        <end position="487"/>
    </location>
</feature>
<keyword evidence="1" id="KW-1133">Transmembrane helix</keyword>
<feature type="transmembrane region" description="Helical" evidence="1">
    <location>
        <begin position="316"/>
        <end position="332"/>
    </location>
</feature>
<feature type="transmembrane region" description="Helical" evidence="1">
    <location>
        <begin position="433"/>
        <end position="451"/>
    </location>
</feature>
<feature type="transmembrane region" description="Helical" evidence="1">
    <location>
        <begin position="507"/>
        <end position="527"/>
    </location>
</feature>
<sequence length="695" mass="79597">MLYEYSLAILFYAVFVVFGVIGLSFTSRWMVSFKTAYISAKPLGLLIFSYFIWFLSSFKLFDFQNTILLWIFLATGIGVSSSYLYKNWPKHWRNVFKDILWVEASWIILYLAYLWLRSHNAEIHGTERFMDMTFFSASYMTNYFPPIDPWRAGSPINYYYYGHYLFALVARFSGIATNFAYTYTLGVIFSSATLLSWAFVRRFTNSNFFASLAGFFTAVSGTVAFSFCVLEAQTPAICSWMKSTRLYEPSYIINEIPSYSFTVGDLHAHLIALPFFMLALIIIYDLFREPELRYDLMFALTIILASLGLVNPWDFISLAVVVFLAVLIKVLASKKTHRTLISALKNNYKFILKAAAIGVCAIILMLPFLLRFESGAQGIGFAPTYAKTNLLIGRQYPTPLHGWLGMWTGFLALAAVSIAAMRKKIFNAENYPVVLLSSAVLLLAGVELFFVKDVYSLANPPYFRANTVFKFGFHTWILLTFSAMVFAGQTWDEYRKSPARMRKIKPFIWLLMVSVAIVVFFGAYYPYQAINQFYLSSLPPYSLDGSLFLKKLYPDDYATVQWLKNNVRKREVVVEAAGDSYSDYGRLSVFTGSINPIQWLTHEWTWHFSPPKDAKPGMQVESGWGKVAAISGEVRQIYESPSAEQTKMLLEKYNAKYIYIGNLERKEYPGMQEQKFSELGELVFSSGNSRLYRIK</sequence>
<dbReference type="STRING" id="1618647.UW30_C0001G0004"/>
<keyword evidence="1" id="KW-0812">Transmembrane</keyword>
<feature type="transmembrane region" description="Helical" evidence="1">
    <location>
        <begin position="98"/>
        <end position="116"/>
    </location>
</feature>
<feature type="transmembrane region" description="Helical" evidence="1">
    <location>
        <begin position="43"/>
        <end position="61"/>
    </location>
</feature>
<reference evidence="2 3" key="1">
    <citation type="journal article" date="2015" name="Nature">
        <title>rRNA introns, odd ribosomes, and small enigmatic genomes across a large radiation of phyla.</title>
        <authorList>
            <person name="Brown C.T."/>
            <person name="Hug L.A."/>
            <person name="Thomas B.C."/>
            <person name="Sharon I."/>
            <person name="Castelle C.J."/>
            <person name="Singh A."/>
            <person name="Wilkins M.J."/>
            <person name="Williams K.H."/>
            <person name="Banfield J.F."/>
        </authorList>
    </citation>
    <scope>NUCLEOTIDE SEQUENCE [LARGE SCALE GENOMIC DNA]</scope>
</reference>
<gene>
    <name evidence="2" type="ORF">UW30_C0001G0004</name>
</gene>
<organism evidence="2 3">
    <name type="scientific">Candidatus Giovannonibacteria bacterium GW2011_GWA2_44_13b</name>
    <dbReference type="NCBI Taxonomy" id="1618647"/>
    <lineage>
        <taxon>Bacteria</taxon>
        <taxon>Candidatus Giovannoniibacteriota</taxon>
    </lineage>
</organism>
<evidence type="ECO:0000313" key="3">
    <source>
        <dbReference type="Proteomes" id="UP000034736"/>
    </source>
</evidence>
<evidence type="ECO:0000256" key="1">
    <source>
        <dbReference type="SAM" id="Phobius"/>
    </source>
</evidence>
<feature type="transmembrane region" description="Helical" evidence="1">
    <location>
        <begin position="67"/>
        <end position="86"/>
    </location>
</feature>
<keyword evidence="1" id="KW-0472">Membrane</keyword>